<gene>
    <name evidence="2" type="ORF">ACFORO_40275</name>
</gene>
<evidence type="ECO:0000256" key="1">
    <source>
        <dbReference type="SAM" id="MobiDB-lite"/>
    </source>
</evidence>
<name>A0ABV7QU92_9PSEU</name>
<accession>A0ABV7QU92</accession>
<comment type="caution">
    <text evidence="2">The sequence shown here is derived from an EMBL/GenBank/DDBJ whole genome shotgun (WGS) entry which is preliminary data.</text>
</comment>
<protein>
    <submittedName>
        <fullName evidence="2">Uncharacterized protein</fullName>
    </submittedName>
</protein>
<proteinExistence type="predicted"/>
<sequence>MSSEDLGAGFRHKMAQIEREAEERLALIGSRVRKDLKESKEASDKQLRTVGQVIVRVQESARRAAKAGGWVMESTVGDKPKGEVSFGFEDDEAEKERRAGYVSAEPAAERPSTPPPAPAPPAAAPASGRHRRGVHHDEDDYTNTDWLAT</sequence>
<feature type="region of interest" description="Disordered" evidence="1">
    <location>
        <begin position="64"/>
        <end position="149"/>
    </location>
</feature>
<keyword evidence="3" id="KW-1185">Reference proteome</keyword>
<evidence type="ECO:0000313" key="2">
    <source>
        <dbReference type="EMBL" id="MFC3516457.1"/>
    </source>
</evidence>
<dbReference type="Proteomes" id="UP001595764">
    <property type="component" value="Unassembled WGS sequence"/>
</dbReference>
<evidence type="ECO:0000313" key="3">
    <source>
        <dbReference type="Proteomes" id="UP001595764"/>
    </source>
</evidence>
<reference evidence="3" key="1">
    <citation type="journal article" date="2019" name="Int. J. Syst. Evol. Microbiol.">
        <title>The Global Catalogue of Microorganisms (GCM) 10K type strain sequencing project: providing services to taxonomists for standard genome sequencing and annotation.</title>
        <authorList>
            <consortium name="The Broad Institute Genomics Platform"/>
            <consortium name="The Broad Institute Genome Sequencing Center for Infectious Disease"/>
            <person name="Wu L."/>
            <person name="Ma J."/>
        </authorList>
    </citation>
    <scope>NUCLEOTIDE SEQUENCE [LARGE SCALE GENOMIC DNA]</scope>
    <source>
        <strain evidence="3">CGMCC 4.7682</strain>
    </source>
</reference>
<dbReference type="EMBL" id="JBHRWI010000062">
    <property type="protein sequence ID" value="MFC3516457.1"/>
    <property type="molecule type" value="Genomic_DNA"/>
</dbReference>
<organism evidence="2 3">
    <name type="scientific">Amycolatopsis halotolerans</name>
    <dbReference type="NCBI Taxonomy" id="330083"/>
    <lineage>
        <taxon>Bacteria</taxon>
        <taxon>Bacillati</taxon>
        <taxon>Actinomycetota</taxon>
        <taxon>Actinomycetes</taxon>
        <taxon>Pseudonocardiales</taxon>
        <taxon>Pseudonocardiaceae</taxon>
        <taxon>Amycolatopsis</taxon>
    </lineage>
</organism>
<feature type="compositionally biased region" description="Pro residues" evidence="1">
    <location>
        <begin position="112"/>
        <end position="123"/>
    </location>
</feature>
<dbReference type="RefSeq" id="WP_377874030.1">
    <property type="nucleotide sequence ID" value="NZ_JBHMAY010000063.1"/>
</dbReference>